<evidence type="ECO:0000313" key="7">
    <source>
        <dbReference type="Proteomes" id="UP000622552"/>
    </source>
</evidence>
<dbReference type="InterPro" id="IPR050109">
    <property type="entry name" value="HTH-type_TetR-like_transc_reg"/>
</dbReference>
<evidence type="ECO:0000313" key="6">
    <source>
        <dbReference type="EMBL" id="MBG6135000.1"/>
    </source>
</evidence>
<keyword evidence="2 4" id="KW-0238">DNA-binding</keyword>
<comment type="caution">
    <text evidence="6">The sequence shown here is derived from an EMBL/GenBank/DDBJ whole genome shotgun (WGS) entry which is preliminary data.</text>
</comment>
<dbReference type="PROSITE" id="PS50977">
    <property type="entry name" value="HTH_TETR_2"/>
    <property type="match status" value="1"/>
</dbReference>
<dbReference type="SUPFAM" id="SSF48498">
    <property type="entry name" value="Tetracyclin repressor-like, C-terminal domain"/>
    <property type="match status" value="1"/>
</dbReference>
<dbReference type="AlphaFoldDB" id="A0A8J7KEF6"/>
<dbReference type="PANTHER" id="PTHR30055:SF209">
    <property type="entry name" value="POSSIBLE TRANSCRIPTIONAL REGULATORY PROTEIN (PROBABLY TETR-FAMILY)"/>
    <property type="match status" value="1"/>
</dbReference>
<protein>
    <submittedName>
        <fullName evidence="6">AcrR family transcriptional regulator</fullName>
    </submittedName>
</protein>
<keyword evidence="3" id="KW-0804">Transcription</keyword>
<keyword evidence="1" id="KW-0805">Transcription regulation</keyword>
<sequence>MSPRPSDPLLPNALMEAAARLLAEEGAAALTTRRLAAAVGTSTSAVYTHFGGMDDLVRALVHEGFARLHRRMSRVRATADPVCDIMTLGYAYRANALEYPQLYLVMFGSSVLGGFALADEDRQHGRYTLESLVDGVARATAIGRFRGDDIAQVAHQMWIALHGLVTLDLGGYLVSPYDADSCFETQLRAVMLGAGDDPRDVATSLAKARRRKAGADAPLEPLVVPAG</sequence>
<dbReference type="RefSeq" id="WP_197002171.1">
    <property type="nucleotide sequence ID" value="NZ_BONS01000004.1"/>
</dbReference>
<dbReference type="Gene3D" id="1.10.357.10">
    <property type="entry name" value="Tetracycline Repressor, domain 2"/>
    <property type="match status" value="1"/>
</dbReference>
<evidence type="ECO:0000259" key="5">
    <source>
        <dbReference type="PROSITE" id="PS50977"/>
    </source>
</evidence>
<dbReference type="GO" id="GO:0003700">
    <property type="term" value="F:DNA-binding transcription factor activity"/>
    <property type="evidence" value="ECO:0007669"/>
    <property type="project" value="TreeGrafter"/>
</dbReference>
<gene>
    <name evidence="6" type="ORF">IW245_001194</name>
</gene>
<organism evidence="6 7">
    <name type="scientific">Longispora fulva</name>
    <dbReference type="NCBI Taxonomy" id="619741"/>
    <lineage>
        <taxon>Bacteria</taxon>
        <taxon>Bacillati</taxon>
        <taxon>Actinomycetota</taxon>
        <taxon>Actinomycetes</taxon>
        <taxon>Micromonosporales</taxon>
        <taxon>Micromonosporaceae</taxon>
        <taxon>Longispora</taxon>
    </lineage>
</organism>
<evidence type="ECO:0000256" key="1">
    <source>
        <dbReference type="ARBA" id="ARBA00023015"/>
    </source>
</evidence>
<dbReference type="SUPFAM" id="SSF46689">
    <property type="entry name" value="Homeodomain-like"/>
    <property type="match status" value="1"/>
</dbReference>
<name>A0A8J7KEF6_9ACTN</name>
<dbReference type="GO" id="GO:0000976">
    <property type="term" value="F:transcription cis-regulatory region binding"/>
    <property type="evidence" value="ECO:0007669"/>
    <property type="project" value="TreeGrafter"/>
</dbReference>
<dbReference type="InterPro" id="IPR009057">
    <property type="entry name" value="Homeodomain-like_sf"/>
</dbReference>
<dbReference type="Proteomes" id="UP000622552">
    <property type="component" value="Unassembled WGS sequence"/>
</dbReference>
<evidence type="ECO:0000256" key="4">
    <source>
        <dbReference type="PROSITE-ProRule" id="PRU00335"/>
    </source>
</evidence>
<proteinExistence type="predicted"/>
<evidence type="ECO:0000256" key="3">
    <source>
        <dbReference type="ARBA" id="ARBA00023163"/>
    </source>
</evidence>
<feature type="DNA-binding region" description="H-T-H motif" evidence="4">
    <location>
        <begin position="31"/>
        <end position="50"/>
    </location>
</feature>
<dbReference type="InterPro" id="IPR036271">
    <property type="entry name" value="Tet_transcr_reg_TetR-rel_C_sf"/>
</dbReference>
<keyword evidence="7" id="KW-1185">Reference proteome</keyword>
<dbReference type="InterPro" id="IPR001647">
    <property type="entry name" value="HTH_TetR"/>
</dbReference>
<dbReference type="EMBL" id="JADOUF010000001">
    <property type="protein sequence ID" value="MBG6135000.1"/>
    <property type="molecule type" value="Genomic_DNA"/>
</dbReference>
<dbReference type="PRINTS" id="PR00455">
    <property type="entry name" value="HTHTETR"/>
</dbReference>
<reference evidence="6" key="1">
    <citation type="submission" date="2020-11" db="EMBL/GenBank/DDBJ databases">
        <title>Sequencing the genomes of 1000 actinobacteria strains.</title>
        <authorList>
            <person name="Klenk H.-P."/>
        </authorList>
    </citation>
    <scope>NUCLEOTIDE SEQUENCE</scope>
    <source>
        <strain evidence="6">DSM 45356</strain>
    </source>
</reference>
<dbReference type="InterPro" id="IPR025996">
    <property type="entry name" value="MT1864/Rv1816-like_C"/>
</dbReference>
<feature type="domain" description="HTH tetR-type" evidence="5">
    <location>
        <begin position="8"/>
        <end position="68"/>
    </location>
</feature>
<dbReference type="PANTHER" id="PTHR30055">
    <property type="entry name" value="HTH-TYPE TRANSCRIPTIONAL REGULATOR RUTR"/>
    <property type="match status" value="1"/>
</dbReference>
<dbReference type="Pfam" id="PF00440">
    <property type="entry name" value="TetR_N"/>
    <property type="match status" value="1"/>
</dbReference>
<accession>A0A8J7KEF6</accession>
<dbReference type="Pfam" id="PF13305">
    <property type="entry name" value="TetR_C_33"/>
    <property type="match status" value="1"/>
</dbReference>
<evidence type="ECO:0000256" key="2">
    <source>
        <dbReference type="ARBA" id="ARBA00023125"/>
    </source>
</evidence>